<dbReference type="GO" id="GO:0005811">
    <property type="term" value="C:lipid droplet"/>
    <property type="evidence" value="ECO:0007669"/>
    <property type="project" value="TreeGrafter"/>
</dbReference>
<evidence type="ECO:0000313" key="8">
    <source>
        <dbReference type="Proteomes" id="UP001276659"/>
    </source>
</evidence>
<dbReference type="SUPFAM" id="SSF51735">
    <property type="entry name" value="NAD(P)-binding Rossmann-fold domains"/>
    <property type="match status" value="1"/>
</dbReference>
<evidence type="ECO:0000256" key="4">
    <source>
        <dbReference type="ARBA" id="ARBA00023002"/>
    </source>
</evidence>
<proteinExistence type="inferred from homology"/>
<organism evidence="7 8">
    <name type="scientific">Lepraria neglecta</name>
    <dbReference type="NCBI Taxonomy" id="209136"/>
    <lineage>
        <taxon>Eukaryota</taxon>
        <taxon>Fungi</taxon>
        <taxon>Dikarya</taxon>
        <taxon>Ascomycota</taxon>
        <taxon>Pezizomycotina</taxon>
        <taxon>Lecanoromycetes</taxon>
        <taxon>OSLEUM clade</taxon>
        <taxon>Lecanoromycetidae</taxon>
        <taxon>Lecanorales</taxon>
        <taxon>Lecanorineae</taxon>
        <taxon>Stereocaulaceae</taxon>
        <taxon>Lepraria</taxon>
    </lineage>
</organism>
<dbReference type="GO" id="GO:0005741">
    <property type="term" value="C:mitochondrial outer membrane"/>
    <property type="evidence" value="ECO:0007669"/>
    <property type="project" value="TreeGrafter"/>
</dbReference>
<keyword evidence="2" id="KW-0521">NADP</keyword>
<dbReference type="InterPro" id="IPR051593">
    <property type="entry name" value="Ergosterol_Biosynth_ERG27"/>
</dbReference>
<dbReference type="PANTHER" id="PTHR43647:SF1">
    <property type="entry name" value="3-KETO-STEROID REDUCTASE ERG27"/>
    <property type="match status" value="1"/>
</dbReference>
<keyword evidence="3" id="KW-0752">Steroid biosynthesis</keyword>
<keyword evidence="1" id="KW-0444">Lipid biosynthesis</keyword>
<evidence type="ECO:0000256" key="6">
    <source>
        <dbReference type="ARBA" id="ARBA00023593"/>
    </source>
</evidence>
<keyword evidence="8" id="KW-1185">Reference proteome</keyword>
<keyword evidence="5" id="KW-0443">Lipid metabolism</keyword>
<comment type="caution">
    <text evidence="7">The sequence shown here is derived from an EMBL/GenBank/DDBJ whole genome shotgun (WGS) entry which is preliminary data.</text>
</comment>
<evidence type="ECO:0000256" key="5">
    <source>
        <dbReference type="ARBA" id="ARBA00023098"/>
    </source>
</evidence>
<dbReference type="GO" id="GO:0000253">
    <property type="term" value="F:3-beta-hydroxysteroid 3-dehydrogenase (NADP+) activity"/>
    <property type="evidence" value="ECO:0007669"/>
    <property type="project" value="TreeGrafter"/>
</dbReference>
<evidence type="ECO:0000256" key="1">
    <source>
        <dbReference type="ARBA" id="ARBA00022516"/>
    </source>
</evidence>
<evidence type="ECO:0000256" key="2">
    <source>
        <dbReference type="ARBA" id="ARBA00022857"/>
    </source>
</evidence>
<dbReference type="PANTHER" id="PTHR43647">
    <property type="entry name" value="DEHYDROGENASE"/>
    <property type="match status" value="1"/>
</dbReference>
<reference evidence="7" key="1">
    <citation type="submission" date="2022-11" db="EMBL/GenBank/DDBJ databases">
        <title>Chromosomal genome sequence assembly and mating type (MAT) locus characterization of the leprose asexual lichenized fungus Lepraria neglecta (Nyl.) Erichsen.</title>
        <authorList>
            <person name="Allen J.L."/>
            <person name="Pfeffer B."/>
        </authorList>
    </citation>
    <scope>NUCLEOTIDE SEQUENCE</scope>
    <source>
        <strain evidence="7">Allen 5258</strain>
    </source>
</reference>
<name>A0AAD9Z125_9LECA</name>
<dbReference type="GO" id="GO:0005789">
    <property type="term" value="C:endoplasmic reticulum membrane"/>
    <property type="evidence" value="ECO:0007669"/>
    <property type="project" value="TreeGrafter"/>
</dbReference>
<keyword evidence="4" id="KW-0560">Oxidoreductase</keyword>
<dbReference type="AlphaFoldDB" id="A0AAD9Z125"/>
<comment type="similarity">
    <text evidence="6">Belongs to the short-chain dehydrogenases/reductases (SDR) family. ERG27 subfamily.</text>
</comment>
<protein>
    <recommendedName>
        <fullName evidence="9">3-keto-steroid reductase</fullName>
    </recommendedName>
</protein>
<dbReference type="EMBL" id="JASNWA010000010">
    <property type="protein sequence ID" value="KAK3168588.1"/>
    <property type="molecule type" value="Genomic_DNA"/>
</dbReference>
<gene>
    <name evidence="7" type="ORF">OEA41_005036</name>
</gene>
<dbReference type="InterPro" id="IPR036291">
    <property type="entry name" value="NAD(P)-bd_dom_sf"/>
</dbReference>
<dbReference type="Gene3D" id="3.40.50.720">
    <property type="entry name" value="NAD(P)-binding Rossmann-like Domain"/>
    <property type="match status" value="1"/>
</dbReference>
<evidence type="ECO:0000256" key="3">
    <source>
        <dbReference type="ARBA" id="ARBA00022955"/>
    </source>
</evidence>
<dbReference type="GO" id="GO:0006696">
    <property type="term" value="P:ergosterol biosynthetic process"/>
    <property type="evidence" value="ECO:0007669"/>
    <property type="project" value="TreeGrafter"/>
</dbReference>
<dbReference type="Proteomes" id="UP001276659">
    <property type="component" value="Unassembled WGS sequence"/>
</dbReference>
<evidence type="ECO:0008006" key="9">
    <source>
        <dbReference type="Google" id="ProtNLM"/>
    </source>
</evidence>
<sequence>MKEGLHPQDNEQHSYVLVTGANSGLGFATCCRLIDEFATTRPSFQCLTLIITTRGSGKSKDTVRRLEQHLERQSKELDTPLKHRISLQPEQLDLTSLRSVQSLSNRLIENLPHLDAIICNAGYGGVTGVNWPVAIWTVCTDLVNTVTYPKFKIGGVGEMTAPQRTPTKEVSDTPSSLGRVFTSNVFGHYVLSHSLIALLSASPDQGRIIFVSSIEPHPSHFDISDIQALKSDTSYESSKRLTDILVLTSSLPSTRPFVQRFLSTSSSSPPHSIDLLDNELPESGLGTGTPGISLIDNEYRPSTSSPPKLYLCHPGICATSIVPLPLILYYCMMAAFYIARWAGSPWHTVSAYKGACAPVWLALADQEELEDMEQREGKGKWGSSSDRAGYERVMRTAVEEWGLGGKMGGRELGKRKGIRPGTREVTKEDREGFEELGRECWRQMEGLRTEWEVKLAG</sequence>
<accession>A0AAD9Z125</accession>
<evidence type="ECO:0000313" key="7">
    <source>
        <dbReference type="EMBL" id="KAK3168588.1"/>
    </source>
</evidence>